<dbReference type="PANTHER" id="PTHR46634:SF3">
    <property type="entry name" value="M REDUCTASE II SUBUNIT GAMMA, PUTATIVE (DUF3741)-RELATED"/>
    <property type="match status" value="1"/>
</dbReference>
<accession>A0A2P2KXS4</accession>
<feature type="compositionally biased region" description="Basic and acidic residues" evidence="1">
    <location>
        <begin position="446"/>
        <end position="465"/>
    </location>
</feature>
<dbReference type="InterPro" id="IPR032795">
    <property type="entry name" value="DUF3741-assoc"/>
</dbReference>
<feature type="compositionally biased region" description="Polar residues" evidence="1">
    <location>
        <begin position="495"/>
        <end position="509"/>
    </location>
</feature>
<feature type="compositionally biased region" description="Basic and acidic residues" evidence="1">
    <location>
        <begin position="513"/>
        <end position="525"/>
    </location>
</feature>
<dbReference type="PANTHER" id="PTHR46634">
    <property type="entry name" value="M REDUCTASE II SUBUNIT GAMMA, PUTATIVE (DUF3741)-RELATED"/>
    <property type="match status" value="1"/>
</dbReference>
<evidence type="ECO:0000313" key="5">
    <source>
        <dbReference type="EMBL" id="MBX10507.1"/>
    </source>
</evidence>
<organism evidence="5">
    <name type="scientific">Rhizophora mucronata</name>
    <name type="common">Asiatic mangrove</name>
    <dbReference type="NCBI Taxonomy" id="61149"/>
    <lineage>
        <taxon>Eukaryota</taxon>
        <taxon>Viridiplantae</taxon>
        <taxon>Streptophyta</taxon>
        <taxon>Embryophyta</taxon>
        <taxon>Tracheophyta</taxon>
        <taxon>Spermatophyta</taxon>
        <taxon>Magnoliopsida</taxon>
        <taxon>eudicotyledons</taxon>
        <taxon>Gunneridae</taxon>
        <taxon>Pentapetalae</taxon>
        <taxon>rosids</taxon>
        <taxon>fabids</taxon>
        <taxon>Malpighiales</taxon>
        <taxon>Rhizophoraceae</taxon>
        <taxon>Rhizophora</taxon>
    </lineage>
</organism>
<dbReference type="EMBL" id="GGEC01030023">
    <property type="protein sequence ID" value="MBX10507.1"/>
    <property type="molecule type" value="Transcribed_RNA"/>
</dbReference>
<dbReference type="Pfam" id="PF14309">
    <property type="entry name" value="DUF4378"/>
    <property type="match status" value="1"/>
</dbReference>
<proteinExistence type="predicted"/>
<feature type="compositionally biased region" description="Polar residues" evidence="1">
    <location>
        <begin position="554"/>
        <end position="572"/>
    </location>
</feature>
<feature type="domain" description="DUF3741" evidence="2">
    <location>
        <begin position="143"/>
        <end position="186"/>
    </location>
</feature>
<feature type="region of interest" description="Disordered" evidence="1">
    <location>
        <begin position="420"/>
        <end position="530"/>
    </location>
</feature>
<evidence type="ECO:0000256" key="1">
    <source>
        <dbReference type="SAM" id="MobiDB-lite"/>
    </source>
</evidence>
<feature type="domain" description="DUF4378" evidence="3">
    <location>
        <begin position="727"/>
        <end position="901"/>
    </location>
</feature>
<feature type="region of interest" description="Disordered" evidence="1">
    <location>
        <begin position="544"/>
        <end position="582"/>
    </location>
</feature>
<reference evidence="5" key="1">
    <citation type="submission" date="2018-02" db="EMBL/GenBank/DDBJ databases">
        <title>Rhizophora mucronata_Transcriptome.</title>
        <authorList>
            <person name="Meera S.P."/>
            <person name="Sreeshan A."/>
            <person name="Augustine A."/>
        </authorList>
    </citation>
    <scope>NUCLEOTIDE SEQUENCE</scope>
    <source>
        <tissue evidence="5">Leaf</tissue>
    </source>
</reference>
<name>A0A2P2KXS4_RHIMU</name>
<dbReference type="InterPro" id="IPR022212">
    <property type="entry name" value="DUF3741"/>
</dbReference>
<dbReference type="Pfam" id="PF14383">
    <property type="entry name" value="VARLMGL"/>
    <property type="match status" value="1"/>
</dbReference>
<protein>
    <recommendedName>
        <fullName evidence="6">DUF4378 domain-containing protein</fullName>
    </recommendedName>
</protein>
<evidence type="ECO:0008006" key="6">
    <source>
        <dbReference type="Google" id="ProtNLM"/>
    </source>
</evidence>
<feature type="domain" description="DUF3741" evidence="4">
    <location>
        <begin position="37"/>
        <end position="52"/>
    </location>
</feature>
<evidence type="ECO:0000259" key="2">
    <source>
        <dbReference type="Pfam" id="PF12552"/>
    </source>
</evidence>
<evidence type="ECO:0000259" key="3">
    <source>
        <dbReference type="Pfam" id="PF14309"/>
    </source>
</evidence>
<dbReference type="InterPro" id="IPR025486">
    <property type="entry name" value="DUF4378"/>
</dbReference>
<evidence type="ECO:0000259" key="4">
    <source>
        <dbReference type="Pfam" id="PF14383"/>
    </source>
</evidence>
<dbReference type="Pfam" id="PF12552">
    <property type="entry name" value="DUF3741"/>
    <property type="match status" value="1"/>
</dbReference>
<sequence>MTDLRTCSLNKKGNGTPMKTLIAQEMYKEVESKHNQPNVVAKLMGLDALPLQQPISSTQRSPLKSYSRRSLSHSGIVMECWEEDQSFLDKRMQCEGHQCHKQNELKNVYEIWKQSQKASIRDHSAQKGMYNENIDEKKMALIRQKFMEAKCLATGSGCQSKEFIDAVEVLSSNRDLLLKFLDEPNSMFSHRLYHKESVSPPPETKHITVLRPSKLVDGEKCSERRKDKQTKKPAQMRLATGYDKSNTGFSPTYSIQRVDENPSQPTRIVVLKPSPGKIHNIKAVVSPPSSSPRILHGEDIYDEHEDDKACESREVAEEITCQMHENVVGHRRDETLLSSVFSNGYIGDDSSFNRSENGYAKGNLSDSEVTSPISRHSWDYVNKFGSPYSSSSFSRASCSPESSVCREAKKRLSERWAMMTLNESHQEQKGTRRSSSTLGEMLALSDVKRPVKYEEEGTNKQRGQKDSTSNLISKMNKEEGVVVSPKSLLRPKSLPVSSTEYSATLNTEVSDPEISKTEVPKELTKAKSTKSSLKGRVSSLFFSGSKRSSKEKSVTSQFQDESQSSALATQGSPVPFPDKSGQDATQCINNGSFEECSSPGLPGSPIKTMHRDFLNVPKNQGSQERGLSAASLVMPGSISENHDHPSPISVLERLFEDSTIPEPSCNMKLDHRGAEVPLKANLVGKSPPIGSIARTLSWDDSCAEIATRCPLKPTSTSSGAEEEQEWLFFVQGLLSAAGLDGKAPFDPFLVRWHSPESPLDPLLRDIYANLNDKDLVHEAKRRQRRSNRKLGFDCVNAAIMEITGCGLDTSARPMSCCGDPKNFLEGESPMLVDHVWAQIKAWFCSEVRCTIRDDGDSNGLKVERVVRKEAVGKGWADDMRVELDLLGKEIAGKLLDEIVQEAVVDLTDGS</sequence>
<dbReference type="AlphaFoldDB" id="A0A2P2KXS4"/>